<dbReference type="InterPro" id="IPR039528">
    <property type="entry name" value="DPM1-like"/>
</dbReference>
<dbReference type="AlphaFoldDB" id="A0A1F5Z4J8"/>
<protein>
    <recommendedName>
        <fullName evidence="4">Glycosyltransferase 2-like domain-containing protein</fullName>
    </recommendedName>
</protein>
<comment type="caution">
    <text evidence="5">The sequence shown here is derived from an EMBL/GenBank/DDBJ whole genome shotgun (WGS) entry which is preliminary data.</text>
</comment>
<dbReference type="EMBL" id="MFJG01000017">
    <property type="protein sequence ID" value="OGG07097.1"/>
    <property type="molecule type" value="Genomic_DNA"/>
</dbReference>
<dbReference type="STRING" id="1798377.A2872_02775"/>
<evidence type="ECO:0000313" key="5">
    <source>
        <dbReference type="EMBL" id="OGG07097.1"/>
    </source>
</evidence>
<dbReference type="GO" id="GO:0009247">
    <property type="term" value="P:glycolipid biosynthetic process"/>
    <property type="evidence" value="ECO:0007669"/>
    <property type="project" value="TreeGrafter"/>
</dbReference>
<dbReference type="PANTHER" id="PTHR43398:SF1">
    <property type="entry name" value="DOLICHOL-PHOSPHATE MANNOSYLTRANSFERASE SUBUNIT 1"/>
    <property type="match status" value="1"/>
</dbReference>
<evidence type="ECO:0000256" key="2">
    <source>
        <dbReference type="ARBA" id="ARBA00022676"/>
    </source>
</evidence>
<dbReference type="GO" id="GO:0004582">
    <property type="term" value="F:dolichyl-phosphate beta-D-mannosyltransferase activity"/>
    <property type="evidence" value="ECO:0007669"/>
    <property type="project" value="InterPro"/>
</dbReference>
<proteinExistence type="inferred from homology"/>
<reference evidence="5 6" key="1">
    <citation type="journal article" date="2016" name="Nat. Commun.">
        <title>Thousands of microbial genomes shed light on interconnected biogeochemical processes in an aquifer system.</title>
        <authorList>
            <person name="Anantharaman K."/>
            <person name="Brown C.T."/>
            <person name="Hug L.A."/>
            <person name="Sharon I."/>
            <person name="Castelle C.J."/>
            <person name="Probst A.J."/>
            <person name="Thomas B.C."/>
            <person name="Singh A."/>
            <person name="Wilkins M.J."/>
            <person name="Karaoz U."/>
            <person name="Brodie E.L."/>
            <person name="Williams K.H."/>
            <person name="Hubbard S.S."/>
            <person name="Banfield J.F."/>
        </authorList>
    </citation>
    <scope>NUCLEOTIDE SEQUENCE [LARGE SCALE GENOMIC DNA]</scope>
</reference>
<gene>
    <name evidence="5" type="ORF">A2872_02775</name>
</gene>
<dbReference type="GO" id="GO:0016020">
    <property type="term" value="C:membrane"/>
    <property type="evidence" value="ECO:0007669"/>
    <property type="project" value="GOC"/>
</dbReference>
<accession>A0A1F5Z4J8</accession>
<feature type="domain" description="Glycosyltransferase 2-like" evidence="4">
    <location>
        <begin position="9"/>
        <end position="177"/>
    </location>
</feature>
<evidence type="ECO:0000256" key="1">
    <source>
        <dbReference type="ARBA" id="ARBA00006739"/>
    </source>
</evidence>
<dbReference type="PANTHER" id="PTHR43398">
    <property type="entry name" value="DOLICHOL-PHOSPHATE MANNOSYLTRANSFERASE SUBUNIT 1"/>
    <property type="match status" value="1"/>
</dbReference>
<comment type="similarity">
    <text evidence="1">Belongs to the glycosyltransferase 2 family.</text>
</comment>
<dbReference type="SUPFAM" id="SSF53448">
    <property type="entry name" value="Nucleotide-diphospho-sugar transferases"/>
    <property type="match status" value="1"/>
</dbReference>
<evidence type="ECO:0000259" key="4">
    <source>
        <dbReference type="Pfam" id="PF00535"/>
    </source>
</evidence>
<dbReference type="InterPro" id="IPR029044">
    <property type="entry name" value="Nucleotide-diphossugar_trans"/>
</dbReference>
<dbReference type="Proteomes" id="UP000178681">
    <property type="component" value="Unassembled WGS sequence"/>
</dbReference>
<sequence>MKSLPKVVICMPTFNEAKNIGRMIDTLCKNVFPNIKDHEMTLLVFDDTSPDGTWKIVQEKMKIYKNLYLSLEKEKKGLGAGYARAFTYAINKLKADAVMEMDADFQHDPYDVPRFVKEFDNGADYVIGARYIGGGSIPREWGLDRKFLSVVGNLIYQVTLLMWDIHDFTTGFRLARVKGPLESINFNKVFSKSFAYKTRLLYEMKRHGAKLKEIPIKFNLRETGDSKMTTNTFLDSIKVILQIWQERLLS</sequence>
<dbReference type="Pfam" id="PF00535">
    <property type="entry name" value="Glycos_transf_2"/>
    <property type="match status" value="1"/>
</dbReference>
<dbReference type="InterPro" id="IPR001173">
    <property type="entry name" value="Glyco_trans_2-like"/>
</dbReference>
<evidence type="ECO:0000313" key="6">
    <source>
        <dbReference type="Proteomes" id="UP000178681"/>
    </source>
</evidence>
<keyword evidence="3" id="KW-0808">Transferase</keyword>
<organism evidence="5 6">
    <name type="scientific">Candidatus Gottesmanbacteria bacterium RIFCSPHIGHO2_01_FULL_42_12</name>
    <dbReference type="NCBI Taxonomy" id="1798377"/>
    <lineage>
        <taxon>Bacteria</taxon>
        <taxon>Candidatus Gottesmaniibacteriota</taxon>
    </lineage>
</organism>
<evidence type="ECO:0000256" key="3">
    <source>
        <dbReference type="ARBA" id="ARBA00022679"/>
    </source>
</evidence>
<dbReference type="Gene3D" id="3.90.550.10">
    <property type="entry name" value="Spore Coat Polysaccharide Biosynthesis Protein SpsA, Chain A"/>
    <property type="match status" value="1"/>
</dbReference>
<keyword evidence="2" id="KW-0328">Glycosyltransferase</keyword>
<name>A0A1F5Z4J8_9BACT</name>